<keyword evidence="8" id="KW-1185">Reference proteome</keyword>
<sequence>MFGALSRVAVALVGLAWPSYLSFKAVESPGKTDDVQWLTYWTVYAFIGFFEQVAREFLAYVPLYDELKLLFLLWLWMPQFKGATFIYERYLAPWFKTNAKTLDSYASLGQSKLNEVVSPEAHNQLNQYIQQHGVDALQSFLQKPR</sequence>
<dbReference type="GO" id="GO:0016020">
    <property type="term" value="C:membrane"/>
    <property type="evidence" value="ECO:0007669"/>
    <property type="project" value="UniProtKB-SubCell"/>
</dbReference>
<dbReference type="AlphaFoldDB" id="A0A1Y1HXL7"/>
<keyword evidence="3" id="KW-0812">Transmembrane</keyword>
<keyword evidence="5" id="KW-0472">Membrane</keyword>
<evidence type="ECO:0000256" key="6">
    <source>
        <dbReference type="RuleBase" id="RU362006"/>
    </source>
</evidence>
<organism evidence="7 8">
    <name type="scientific">Klebsormidium nitens</name>
    <name type="common">Green alga</name>
    <name type="synonym">Ulothrix nitens</name>
    <dbReference type="NCBI Taxonomy" id="105231"/>
    <lineage>
        <taxon>Eukaryota</taxon>
        <taxon>Viridiplantae</taxon>
        <taxon>Streptophyta</taxon>
        <taxon>Klebsormidiophyceae</taxon>
        <taxon>Klebsormidiales</taxon>
        <taxon>Klebsormidiaceae</taxon>
        <taxon>Klebsormidium</taxon>
    </lineage>
</organism>
<dbReference type="InterPro" id="IPR004345">
    <property type="entry name" value="TB2_DP1_HVA22"/>
</dbReference>
<evidence type="ECO:0000256" key="1">
    <source>
        <dbReference type="ARBA" id="ARBA00004141"/>
    </source>
</evidence>
<reference evidence="7 8" key="1">
    <citation type="journal article" date="2014" name="Nat. Commun.">
        <title>Klebsormidium flaccidum genome reveals primary factors for plant terrestrial adaptation.</title>
        <authorList>
            <person name="Hori K."/>
            <person name="Maruyama F."/>
            <person name="Fujisawa T."/>
            <person name="Togashi T."/>
            <person name="Yamamoto N."/>
            <person name="Seo M."/>
            <person name="Sato S."/>
            <person name="Yamada T."/>
            <person name="Mori H."/>
            <person name="Tajima N."/>
            <person name="Moriyama T."/>
            <person name="Ikeuchi M."/>
            <person name="Watanabe M."/>
            <person name="Wada H."/>
            <person name="Kobayashi K."/>
            <person name="Saito M."/>
            <person name="Masuda T."/>
            <person name="Sasaki-Sekimoto Y."/>
            <person name="Mashiguchi K."/>
            <person name="Awai K."/>
            <person name="Shimojima M."/>
            <person name="Masuda S."/>
            <person name="Iwai M."/>
            <person name="Nobusawa T."/>
            <person name="Narise T."/>
            <person name="Kondo S."/>
            <person name="Saito H."/>
            <person name="Sato R."/>
            <person name="Murakawa M."/>
            <person name="Ihara Y."/>
            <person name="Oshima-Yamada Y."/>
            <person name="Ohtaka K."/>
            <person name="Satoh M."/>
            <person name="Sonobe K."/>
            <person name="Ishii M."/>
            <person name="Ohtani R."/>
            <person name="Kanamori-Sato M."/>
            <person name="Honoki R."/>
            <person name="Miyazaki D."/>
            <person name="Mochizuki H."/>
            <person name="Umetsu J."/>
            <person name="Higashi K."/>
            <person name="Shibata D."/>
            <person name="Kamiya Y."/>
            <person name="Sato N."/>
            <person name="Nakamura Y."/>
            <person name="Tabata S."/>
            <person name="Ida S."/>
            <person name="Kurokawa K."/>
            <person name="Ohta H."/>
        </authorList>
    </citation>
    <scope>NUCLEOTIDE SEQUENCE [LARGE SCALE GENOMIC DNA]</scope>
    <source>
        <strain evidence="7 8">NIES-2285</strain>
    </source>
</reference>
<gene>
    <name evidence="7" type="ORF">KFL_001280230</name>
</gene>
<evidence type="ECO:0000313" key="7">
    <source>
        <dbReference type="EMBL" id="GAQ82903.1"/>
    </source>
</evidence>
<evidence type="ECO:0000313" key="8">
    <source>
        <dbReference type="Proteomes" id="UP000054558"/>
    </source>
</evidence>
<dbReference type="Pfam" id="PF03134">
    <property type="entry name" value="TB2_DP1_HVA22"/>
    <property type="match status" value="1"/>
</dbReference>
<dbReference type="OMA" id="HFRGASF"/>
<dbReference type="PANTHER" id="PTHR12300">
    <property type="entry name" value="HVA22-LIKE PROTEINS"/>
    <property type="match status" value="1"/>
</dbReference>
<comment type="subcellular location">
    <subcellularLocation>
        <location evidence="1 6">Membrane</location>
        <topology evidence="1 6">Multi-pass membrane protein</topology>
    </subcellularLocation>
</comment>
<evidence type="ECO:0000256" key="4">
    <source>
        <dbReference type="ARBA" id="ARBA00022989"/>
    </source>
</evidence>
<proteinExistence type="inferred from homology"/>
<evidence type="ECO:0000256" key="3">
    <source>
        <dbReference type="ARBA" id="ARBA00022692"/>
    </source>
</evidence>
<name>A0A1Y1HXL7_KLENI</name>
<comment type="similarity">
    <text evidence="2 6">Belongs to the DP1 family.</text>
</comment>
<dbReference type="PANTHER" id="PTHR12300:SF161">
    <property type="entry name" value="RECEPTOR EXPRESSION-ENHANCING PROTEIN"/>
    <property type="match status" value="1"/>
</dbReference>
<dbReference type="OrthoDB" id="10009287at2759"/>
<protein>
    <recommendedName>
        <fullName evidence="6">HVA22-like protein</fullName>
    </recommendedName>
</protein>
<keyword evidence="4" id="KW-1133">Transmembrane helix</keyword>
<accession>A0A1Y1HXL7</accession>
<dbReference type="Proteomes" id="UP000054558">
    <property type="component" value="Unassembled WGS sequence"/>
</dbReference>
<dbReference type="EMBL" id="DF237077">
    <property type="protein sequence ID" value="GAQ82903.1"/>
    <property type="molecule type" value="Genomic_DNA"/>
</dbReference>
<evidence type="ECO:0000256" key="5">
    <source>
        <dbReference type="ARBA" id="ARBA00023136"/>
    </source>
</evidence>
<evidence type="ECO:0000256" key="2">
    <source>
        <dbReference type="ARBA" id="ARBA00008573"/>
    </source>
</evidence>